<proteinExistence type="predicted"/>
<evidence type="ECO:0000313" key="2">
    <source>
        <dbReference type="EMBL" id="KAL0418002.1"/>
    </source>
</evidence>
<accession>A0AAW2ULV0</accession>
<dbReference type="EMBL" id="JACGWJ010000005">
    <property type="protein sequence ID" value="KAL0418002.1"/>
    <property type="molecule type" value="Genomic_DNA"/>
</dbReference>
<organism evidence="2">
    <name type="scientific">Sesamum radiatum</name>
    <name type="common">Black benniseed</name>
    <dbReference type="NCBI Taxonomy" id="300843"/>
    <lineage>
        <taxon>Eukaryota</taxon>
        <taxon>Viridiplantae</taxon>
        <taxon>Streptophyta</taxon>
        <taxon>Embryophyta</taxon>
        <taxon>Tracheophyta</taxon>
        <taxon>Spermatophyta</taxon>
        <taxon>Magnoliopsida</taxon>
        <taxon>eudicotyledons</taxon>
        <taxon>Gunneridae</taxon>
        <taxon>Pentapetalae</taxon>
        <taxon>asterids</taxon>
        <taxon>lamiids</taxon>
        <taxon>Lamiales</taxon>
        <taxon>Pedaliaceae</taxon>
        <taxon>Sesamum</taxon>
    </lineage>
</organism>
<protein>
    <submittedName>
        <fullName evidence="2">Uncharacterized protein</fullName>
    </submittedName>
</protein>
<name>A0AAW2ULV0_SESRA</name>
<dbReference type="AlphaFoldDB" id="A0AAW2ULV0"/>
<feature type="non-terminal residue" evidence="2">
    <location>
        <position position="1"/>
    </location>
</feature>
<reference evidence="2" key="2">
    <citation type="journal article" date="2024" name="Plant">
        <title>Genomic evolution and insights into agronomic trait innovations of Sesamum species.</title>
        <authorList>
            <person name="Miao H."/>
            <person name="Wang L."/>
            <person name="Qu L."/>
            <person name="Liu H."/>
            <person name="Sun Y."/>
            <person name="Le M."/>
            <person name="Wang Q."/>
            <person name="Wei S."/>
            <person name="Zheng Y."/>
            <person name="Lin W."/>
            <person name="Duan Y."/>
            <person name="Cao H."/>
            <person name="Xiong S."/>
            <person name="Wang X."/>
            <person name="Wei L."/>
            <person name="Li C."/>
            <person name="Ma Q."/>
            <person name="Ju M."/>
            <person name="Zhao R."/>
            <person name="Li G."/>
            <person name="Mu C."/>
            <person name="Tian Q."/>
            <person name="Mei H."/>
            <person name="Zhang T."/>
            <person name="Gao T."/>
            <person name="Zhang H."/>
        </authorList>
    </citation>
    <scope>NUCLEOTIDE SEQUENCE</scope>
    <source>
        <strain evidence="2">G02</strain>
    </source>
</reference>
<reference evidence="2" key="1">
    <citation type="submission" date="2020-06" db="EMBL/GenBank/DDBJ databases">
        <authorList>
            <person name="Li T."/>
            <person name="Hu X."/>
            <person name="Zhang T."/>
            <person name="Song X."/>
            <person name="Zhang H."/>
            <person name="Dai N."/>
            <person name="Sheng W."/>
            <person name="Hou X."/>
            <person name="Wei L."/>
        </authorList>
    </citation>
    <scope>NUCLEOTIDE SEQUENCE</scope>
    <source>
        <strain evidence="2">G02</strain>
        <tissue evidence="2">Leaf</tissue>
    </source>
</reference>
<feature type="region of interest" description="Disordered" evidence="1">
    <location>
        <begin position="1"/>
        <end position="75"/>
    </location>
</feature>
<gene>
    <name evidence="2" type="ORF">Sradi_1213700</name>
</gene>
<sequence>GRSRGRQMPSPRERGQPWSPRRLGGGIALDLGDDHRPDPGPCRPIAGSGDGGPPPSPSLLLRRRRGADGEESIYI</sequence>
<comment type="caution">
    <text evidence="2">The sequence shown here is derived from an EMBL/GenBank/DDBJ whole genome shotgun (WGS) entry which is preliminary data.</text>
</comment>
<evidence type="ECO:0000256" key="1">
    <source>
        <dbReference type="SAM" id="MobiDB-lite"/>
    </source>
</evidence>